<accession>A0ABW6K9Z3</accession>
<dbReference type="EMBL" id="JBIACK010000004">
    <property type="protein sequence ID" value="MFE8700984.1"/>
    <property type="molecule type" value="Genomic_DNA"/>
</dbReference>
<name>A0ABW6K9Z3_9BACI</name>
<reference evidence="1 2" key="1">
    <citation type="submission" date="2024-08" db="EMBL/GenBank/DDBJ databases">
        <title>Two novel Cytobacillus novel species.</title>
        <authorList>
            <person name="Liu G."/>
        </authorList>
    </citation>
    <scope>NUCLEOTIDE SEQUENCE [LARGE SCALE GENOMIC DNA]</scope>
    <source>
        <strain evidence="1 2">FJAT-54145</strain>
    </source>
</reference>
<gene>
    <name evidence="1" type="ORF">ACFYKX_10180</name>
</gene>
<evidence type="ECO:0000313" key="2">
    <source>
        <dbReference type="Proteomes" id="UP001601059"/>
    </source>
</evidence>
<organism evidence="1 2">
    <name type="scientific">Cytobacillus spartinae</name>
    <dbReference type="NCBI Taxonomy" id="3299023"/>
    <lineage>
        <taxon>Bacteria</taxon>
        <taxon>Bacillati</taxon>
        <taxon>Bacillota</taxon>
        <taxon>Bacilli</taxon>
        <taxon>Bacillales</taxon>
        <taxon>Bacillaceae</taxon>
        <taxon>Cytobacillus</taxon>
    </lineage>
</organism>
<sequence length="154" mass="17815">MDWFSFLHDDEKTTLITRLQSFLKWVANENPDYQEALTSEELATCYLQDFKHPPEIELLLNGAKGFQVISHLHEYVNTYFDQAARCELTEAPVLKTNPKTPTVYIPSSGGITEPQFKYLQRLLKTHKQECPNILQLSKKEASQMIDELLKKKPS</sequence>
<evidence type="ECO:0000313" key="1">
    <source>
        <dbReference type="EMBL" id="MFE8700984.1"/>
    </source>
</evidence>
<proteinExistence type="predicted"/>
<dbReference type="RefSeq" id="WP_389360702.1">
    <property type="nucleotide sequence ID" value="NZ_JBIACK010000004.1"/>
</dbReference>
<comment type="caution">
    <text evidence="1">The sequence shown here is derived from an EMBL/GenBank/DDBJ whole genome shotgun (WGS) entry which is preliminary data.</text>
</comment>
<dbReference type="Proteomes" id="UP001601059">
    <property type="component" value="Unassembled WGS sequence"/>
</dbReference>
<protein>
    <submittedName>
        <fullName evidence="1">Uncharacterized protein</fullName>
    </submittedName>
</protein>
<keyword evidence="2" id="KW-1185">Reference proteome</keyword>